<keyword evidence="1" id="KW-0472">Membrane</keyword>
<sequence length="190" mass="20672">MNRHKSSDVARLSIFIAIMLLIHFISSLVFNLWPVPIKPTLIHIPVIVASILYGPRLGAILGGVMGIISVVTNTIILLPTSYLFSPFVTNGNIYSFIIAMVPRILIGILPYYSYKLLSNKFGLMISGILGSLTNTVFVLGGIFIFFSSVFGRNVKVFLTGIISTNALVEMLISAVIVTALVPTLSKLNTK</sequence>
<evidence type="ECO:0000313" key="3">
    <source>
        <dbReference type="Proteomes" id="UP001238096"/>
    </source>
</evidence>
<feature type="transmembrane region" description="Helical" evidence="1">
    <location>
        <begin position="156"/>
        <end position="181"/>
    </location>
</feature>
<proteinExistence type="predicted"/>
<organism evidence="2 3">
    <name type="scientific">Streptococcus didelphis</name>
    <dbReference type="NCBI Taxonomy" id="102886"/>
    <lineage>
        <taxon>Bacteria</taxon>
        <taxon>Bacillati</taxon>
        <taxon>Bacillota</taxon>
        <taxon>Bacilli</taxon>
        <taxon>Lactobacillales</taxon>
        <taxon>Streptococcaceae</taxon>
        <taxon>Streptococcus</taxon>
    </lineage>
</organism>
<dbReference type="RefSeq" id="WP_018365996.1">
    <property type="nucleotide sequence ID" value="NZ_CP104407.1"/>
</dbReference>
<dbReference type="Proteomes" id="UP001238096">
    <property type="component" value="Chromosome"/>
</dbReference>
<name>A0ABY9LHD1_9STRE</name>
<gene>
    <name evidence="2" type="ORF">N1496_00695</name>
</gene>
<evidence type="ECO:0000313" key="2">
    <source>
        <dbReference type="EMBL" id="WMB28253.1"/>
    </source>
</evidence>
<feature type="transmembrane region" description="Helical" evidence="1">
    <location>
        <begin position="60"/>
        <end position="81"/>
    </location>
</feature>
<accession>A0ABY9LHD1</accession>
<feature type="transmembrane region" description="Helical" evidence="1">
    <location>
        <begin position="93"/>
        <end position="114"/>
    </location>
</feature>
<dbReference type="InterPro" id="IPR024529">
    <property type="entry name" value="ECF_trnsprt_substrate-spec"/>
</dbReference>
<feature type="transmembrane region" description="Helical" evidence="1">
    <location>
        <begin position="12"/>
        <end position="30"/>
    </location>
</feature>
<dbReference type="Pfam" id="PF12822">
    <property type="entry name" value="ECF_trnsprt"/>
    <property type="match status" value="1"/>
</dbReference>
<dbReference type="Gene3D" id="1.10.1760.20">
    <property type="match status" value="1"/>
</dbReference>
<keyword evidence="3" id="KW-1185">Reference proteome</keyword>
<dbReference type="EMBL" id="CP110509">
    <property type="protein sequence ID" value="WMB28253.1"/>
    <property type="molecule type" value="Genomic_DNA"/>
</dbReference>
<reference evidence="3" key="1">
    <citation type="submission" date="2022-10" db="EMBL/GenBank/DDBJ databases">
        <title>Streptococcus didelphis as causative of fatal infections in opossums (Didelphis albiventris).</title>
        <authorList>
            <person name="Breyer G.M."/>
            <person name="Da Silva M.E.R.J."/>
            <person name="Siqueira F.M."/>
        </authorList>
    </citation>
    <scope>NUCLEOTIDE SEQUENCE [LARGE SCALE GENOMIC DNA]</scope>
    <source>
        <strain evidence="3">LBVP101/21</strain>
    </source>
</reference>
<evidence type="ECO:0000256" key="1">
    <source>
        <dbReference type="SAM" id="Phobius"/>
    </source>
</evidence>
<keyword evidence="1" id="KW-1133">Transmembrane helix</keyword>
<protein>
    <submittedName>
        <fullName evidence="2">ECF transporter S component</fullName>
    </submittedName>
</protein>
<feature type="transmembrane region" description="Helical" evidence="1">
    <location>
        <begin position="121"/>
        <end position="150"/>
    </location>
</feature>
<keyword evidence="1" id="KW-0812">Transmembrane</keyword>